<keyword evidence="8 12" id="KW-0915">Sodium</keyword>
<evidence type="ECO:0000256" key="11">
    <source>
        <dbReference type="ARBA" id="ARBA00023201"/>
    </source>
</evidence>
<evidence type="ECO:0000256" key="2">
    <source>
        <dbReference type="ARBA" id="ARBA00007006"/>
    </source>
</evidence>
<evidence type="ECO:0000256" key="4">
    <source>
        <dbReference type="ARBA" id="ARBA00022449"/>
    </source>
</evidence>
<keyword evidence="11 12" id="KW-0739">Sodium transport</keyword>
<organism evidence="14 15">
    <name type="scientific">Nocardioides cavernae</name>
    <dbReference type="NCBI Taxonomy" id="1921566"/>
    <lineage>
        <taxon>Bacteria</taxon>
        <taxon>Bacillati</taxon>
        <taxon>Actinomycetota</taxon>
        <taxon>Actinomycetes</taxon>
        <taxon>Propionibacteriales</taxon>
        <taxon>Nocardioidaceae</taxon>
        <taxon>Nocardioides</taxon>
    </lineage>
</organism>
<feature type="transmembrane region" description="Helical" evidence="12">
    <location>
        <begin position="75"/>
        <end position="93"/>
    </location>
</feature>
<evidence type="ECO:0000256" key="10">
    <source>
        <dbReference type="ARBA" id="ARBA00023136"/>
    </source>
</evidence>
<dbReference type="InterPro" id="IPR004670">
    <property type="entry name" value="NhaA"/>
</dbReference>
<dbReference type="InterPro" id="IPR023171">
    <property type="entry name" value="Na/H_antiporter_dom_sf"/>
</dbReference>
<feature type="transmembrane region" description="Helical" evidence="12">
    <location>
        <begin position="171"/>
        <end position="190"/>
    </location>
</feature>
<keyword evidence="5 12" id="KW-1003">Cell membrane</keyword>
<reference evidence="14 15" key="1">
    <citation type="submission" date="2020-07" db="EMBL/GenBank/DDBJ databases">
        <authorList>
            <person name="Partida-Martinez L."/>
            <person name="Huntemann M."/>
            <person name="Clum A."/>
            <person name="Wang J."/>
            <person name="Palaniappan K."/>
            <person name="Ritter S."/>
            <person name="Chen I.-M."/>
            <person name="Stamatis D."/>
            <person name="Reddy T."/>
            <person name="O'Malley R."/>
            <person name="Daum C."/>
            <person name="Shapiro N."/>
            <person name="Ivanova N."/>
            <person name="Kyrpides N."/>
            <person name="Woyke T."/>
        </authorList>
    </citation>
    <scope>NUCLEOTIDE SEQUENCE [LARGE SCALE GENOMIC DNA]</scope>
    <source>
        <strain evidence="14 15">AT2.17</strain>
    </source>
</reference>
<comment type="similarity">
    <text evidence="12">Belongs to the NhaA Na(+)/H(+) (TC 2.A.33) antiporter family.</text>
</comment>
<feature type="transmembrane region" description="Helical" evidence="12">
    <location>
        <begin position="335"/>
        <end position="364"/>
    </location>
</feature>
<feature type="transmembrane region" description="Helical" evidence="12">
    <location>
        <begin position="409"/>
        <end position="426"/>
    </location>
</feature>
<sequence length="625" mass="66549">MSEQSSCDGSQAFEAQHSRSLRDFMRTESMSAGMLVVAALVALVWANSPWSQSYVDLWHTELSIRFGSGGLTMDLHHWINDGLMVVFFFVIGLEVRKEFAIGELTDRSRVVVPLVAGITGMLVPAAIFLALNPSGPEAAGWGAVIGTDTAFLLGVMALVGPAVSTQLRIFLLTLTVIDDIVAVSVIGIVYSDGLSLGALAVAALCLVVLVVLDRAGVWQAAPYVLVVLVLWIATLESGVHASIAGMVSGLLVPALDPRRADVEAAATQFRAFRQSPMPGVQRAARRSLTRAISVNERLQEALHTPTSSVVVPVFALANAGVDLRDGVLADAFGSALMWGIVLGLVVGKALGIFLGAFASVRLGWGRLPQGVGMGHTLAGGALSGIGFTVSLLIISLAFESSRLQDEARVGVLVSAVLASLAGWLAFRFAARFLGQRDAALPTLLTPPVDPARDHVVGPVDAPLTLVEYLDYECPFCARVSGVGDELRAYFGDRLRYVTRHLPLTVHPHAELAAVAAEAAGKQDRFWEMHATLFAHQDELELEDLVGYAAELDLDVEQFLRDLEDEDLSRHIQHDVASAEESGVRGTPTFFVGETRHVGPHDARTLIAALEAAGRDAARASGRPIG</sequence>
<feature type="transmembrane region" description="Helical" evidence="12">
    <location>
        <begin position="114"/>
        <end position="132"/>
    </location>
</feature>
<dbReference type="NCBIfam" id="TIGR00773">
    <property type="entry name" value="NhaA"/>
    <property type="match status" value="1"/>
</dbReference>
<keyword evidence="4 12" id="KW-0050">Antiport</keyword>
<dbReference type="InterPro" id="IPR036249">
    <property type="entry name" value="Thioredoxin-like_sf"/>
</dbReference>
<dbReference type="RefSeq" id="WP_308645093.1">
    <property type="nucleotide sequence ID" value="NZ_JACCBW010000001.1"/>
</dbReference>
<dbReference type="Gene3D" id="1.20.1530.10">
    <property type="entry name" value="Na+/H+ antiporter like domain"/>
    <property type="match status" value="1"/>
</dbReference>
<feature type="domain" description="Thioredoxin" evidence="13">
    <location>
        <begin position="419"/>
        <end position="614"/>
    </location>
</feature>
<evidence type="ECO:0000256" key="7">
    <source>
        <dbReference type="ARBA" id="ARBA00022989"/>
    </source>
</evidence>
<evidence type="ECO:0000256" key="1">
    <source>
        <dbReference type="ARBA" id="ARBA00004429"/>
    </source>
</evidence>
<gene>
    <name evidence="12" type="primary">nhaA</name>
    <name evidence="14" type="ORF">F4692_000129</name>
</gene>
<dbReference type="GO" id="GO:0005886">
    <property type="term" value="C:plasma membrane"/>
    <property type="evidence" value="ECO:0007669"/>
    <property type="project" value="UniProtKB-SubCell"/>
</dbReference>
<evidence type="ECO:0000256" key="6">
    <source>
        <dbReference type="ARBA" id="ARBA00022692"/>
    </source>
</evidence>
<dbReference type="AlphaFoldDB" id="A0A7Y9GZJ6"/>
<dbReference type="InterPro" id="IPR012336">
    <property type="entry name" value="Thioredoxin-like_fold"/>
</dbReference>
<keyword evidence="15" id="KW-1185">Reference proteome</keyword>
<proteinExistence type="inferred from homology"/>
<feature type="transmembrane region" description="Helical" evidence="12">
    <location>
        <begin position="196"/>
        <end position="212"/>
    </location>
</feature>
<dbReference type="Gene3D" id="3.40.30.10">
    <property type="entry name" value="Glutaredoxin"/>
    <property type="match status" value="1"/>
</dbReference>
<evidence type="ECO:0000256" key="8">
    <source>
        <dbReference type="ARBA" id="ARBA00023053"/>
    </source>
</evidence>
<dbReference type="SUPFAM" id="SSF52833">
    <property type="entry name" value="Thioredoxin-like"/>
    <property type="match status" value="1"/>
</dbReference>
<comment type="catalytic activity">
    <reaction evidence="12">
        <text>Na(+)(in) + 2 H(+)(out) = Na(+)(out) + 2 H(+)(in)</text>
        <dbReference type="Rhea" id="RHEA:29251"/>
        <dbReference type="ChEBI" id="CHEBI:15378"/>
        <dbReference type="ChEBI" id="CHEBI:29101"/>
    </reaction>
</comment>
<evidence type="ECO:0000313" key="15">
    <source>
        <dbReference type="Proteomes" id="UP000549911"/>
    </source>
</evidence>
<feature type="transmembrane region" description="Helical" evidence="12">
    <location>
        <begin position="138"/>
        <end position="159"/>
    </location>
</feature>
<dbReference type="GO" id="GO:0006885">
    <property type="term" value="P:regulation of pH"/>
    <property type="evidence" value="ECO:0007669"/>
    <property type="project" value="UniProtKB-UniRule"/>
</dbReference>
<keyword evidence="6 12" id="KW-0812">Transmembrane</keyword>
<keyword evidence="9 12" id="KW-0406">Ion transport</keyword>
<dbReference type="EMBL" id="JACCBW010000001">
    <property type="protein sequence ID" value="NYE35025.1"/>
    <property type="molecule type" value="Genomic_DNA"/>
</dbReference>
<comment type="similarity">
    <text evidence="2">In the N-terminal section; belongs to the NhaA Na(+)/H(+) (TC 2.A.33) antiporter family.</text>
</comment>
<dbReference type="Proteomes" id="UP000549911">
    <property type="component" value="Unassembled WGS sequence"/>
</dbReference>
<protein>
    <recommendedName>
        <fullName evidence="12">Na(+)/H(+) antiporter NhaA</fullName>
    </recommendedName>
    <alternativeName>
        <fullName evidence="12">Sodium/proton antiporter NhaA</fullName>
    </alternativeName>
</protein>
<feature type="transmembrane region" description="Helical" evidence="12">
    <location>
        <begin position="29"/>
        <end position="48"/>
    </location>
</feature>
<dbReference type="Pfam" id="PF06965">
    <property type="entry name" value="Na_H_antiport_1"/>
    <property type="match status" value="1"/>
</dbReference>
<dbReference type="GO" id="GO:0015385">
    <property type="term" value="F:sodium:proton antiporter activity"/>
    <property type="evidence" value="ECO:0007669"/>
    <property type="project" value="UniProtKB-UniRule"/>
</dbReference>
<dbReference type="HAMAP" id="MF_01844">
    <property type="entry name" value="NhaA"/>
    <property type="match status" value="1"/>
</dbReference>
<evidence type="ECO:0000256" key="9">
    <source>
        <dbReference type="ARBA" id="ARBA00023065"/>
    </source>
</evidence>
<evidence type="ECO:0000256" key="12">
    <source>
        <dbReference type="HAMAP-Rule" id="MF_01844"/>
    </source>
</evidence>
<reference evidence="14 15" key="2">
    <citation type="submission" date="2020-08" db="EMBL/GenBank/DDBJ databases">
        <title>The Agave Microbiome: Exploring the role of microbial communities in plant adaptations to desert environments.</title>
        <authorList>
            <person name="Partida-Martinez L.P."/>
        </authorList>
    </citation>
    <scope>NUCLEOTIDE SEQUENCE [LARGE SCALE GENOMIC DNA]</scope>
    <source>
        <strain evidence="14 15">AT2.17</strain>
    </source>
</reference>
<dbReference type="InterPro" id="IPR013766">
    <property type="entry name" value="Thioredoxin_domain"/>
</dbReference>
<keyword evidence="7 12" id="KW-1133">Transmembrane helix</keyword>
<comment type="subcellular location">
    <subcellularLocation>
        <location evidence="1">Cell inner membrane</location>
        <topology evidence="1">Multi-pass membrane protein</topology>
    </subcellularLocation>
    <subcellularLocation>
        <location evidence="12">Cell membrane</location>
        <topology evidence="12">Multi-pass membrane protein</topology>
    </subcellularLocation>
</comment>
<dbReference type="PANTHER" id="PTHR30341:SF0">
    <property type="entry name" value="NA(+)_H(+) ANTIPORTER NHAA"/>
    <property type="match status" value="1"/>
</dbReference>
<evidence type="ECO:0000259" key="13">
    <source>
        <dbReference type="PROSITE" id="PS51352"/>
    </source>
</evidence>
<dbReference type="PROSITE" id="PS51352">
    <property type="entry name" value="THIOREDOXIN_2"/>
    <property type="match status" value="1"/>
</dbReference>
<evidence type="ECO:0000256" key="3">
    <source>
        <dbReference type="ARBA" id="ARBA00022448"/>
    </source>
</evidence>
<evidence type="ECO:0000313" key="14">
    <source>
        <dbReference type="EMBL" id="NYE35025.1"/>
    </source>
</evidence>
<evidence type="ECO:0000256" key="5">
    <source>
        <dbReference type="ARBA" id="ARBA00022475"/>
    </source>
</evidence>
<dbReference type="PANTHER" id="PTHR30341">
    <property type="entry name" value="SODIUM ION/PROTON ANTIPORTER NHAA-RELATED"/>
    <property type="match status" value="1"/>
</dbReference>
<keyword evidence="10 12" id="KW-0472">Membrane</keyword>
<name>A0A7Y9GZJ6_9ACTN</name>
<accession>A0A7Y9GZJ6</accession>
<dbReference type="Pfam" id="PF13462">
    <property type="entry name" value="Thioredoxin_4"/>
    <property type="match status" value="1"/>
</dbReference>
<comment type="function">
    <text evidence="12">Na(+)/H(+) antiporter that extrudes sodium in exchange for external protons.</text>
</comment>
<feature type="transmembrane region" description="Helical" evidence="12">
    <location>
        <begin position="376"/>
        <end position="397"/>
    </location>
</feature>
<comment type="caution">
    <text evidence="14">The sequence shown here is derived from an EMBL/GenBank/DDBJ whole genome shotgun (WGS) entry which is preliminary data.</text>
</comment>
<feature type="transmembrane region" description="Helical" evidence="12">
    <location>
        <begin position="224"/>
        <end position="252"/>
    </location>
</feature>
<keyword evidence="3 12" id="KW-0813">Transport</keyword>